<accession>A2G759</accession>
<reference evidence="2" key="2">
    <citation type="journal article" date="2007" name="Science">
        <title>Draft genome sequence of the sexually transmitted pathogen Trichomonas vaginalis.</title>
        <authorList>
            <person name="Carlton J.M."/>
            <person name="Hirt R.P."/>
            <person name="Silva J.C."/>
            <person name="Delcher A.L."/>
            <person name="Schatz M."/>
            <person name="Zhao Q."/>
            <person name="Wortman J.R."/>
            <person name="Bidwell S.L."/>
            <person name="Alsmark U.C.M."/>
            <person name="Besteiro S."/>
            <person name="Sicheritz-Ponten T."/>
            <person name="Noel C.J."/>
            <person name="Dacks J.B."/>
            <person name="Foster P.G."/>
            <person name="Simillion C."/>
            <person name="Van de Peer Y."/>
            <person name="Miranda-Saavedra D."/>
            <person name="Barton G.J."/>
            <person name="Westrop G.D."/>
            <person name="Mueller S."/>
            <person name="Dessi D."/>
            <person name="Fiori P.L."/>
            <person name="Ren Q."/>
            <person name="Paulsen I."/>
            <person name="Zhang H."/>
            <person name="Bastida-Corcuera F.D."/>
            <person name="Simoes-Barbosa A."/>
            <person name="Brown M.T."/>
            <person name="Hayes R.D."/>
            <person name="Mukherjee M."/>
            <person name="Okumura C.Y."/>
            <person name="Schneider R."/>
            <person name="Smith A.J."/>
            <person name="Vanacova S."/>
            <person name="Villalvazo M."/>
            <person name="Haas B.J."/>
            <person name="Pertea M."/>
            <person name="Feldblyum T.V."/>
            <person name="Utterback T.R."/>
            <person name="Shu C.L."/>
            <person name="Osoegawa K."/>
            <person name="de Jong P.J."/>
            <person name="Hrdy I."/>
            <person name="Horvathova L."/>
            <person name="Zubacova Z."/>
            <person name="Dolezal P."/>
            <person name="Malik S.B."/>
            <person name="Logsdon J.M. Jr."/>
            <person name="Henze K."/>
            <person name="Gupta A."/>
            <person name="Wang C.C."/>
            <person name="Dunne R.L."/>
            <person name="Upcroft J.A."/>
            <person name="Upcroft P."/>
            <person name="White O."/>
            <person name="Salzberg S.L."/>
            <person name="Tang P."/>
            <person name="Chiu C.-H."/>
            <person name="Lee Y.-S."/>
            <person name="Embley T.M."/>
            <person name="Coombs G.H."/>
            <person name="Mottram J.C."/>
            <person name="Tachezy J."/>
            <person name="Fraser-Liggett C.M."/>
            <person name="Johnson P.J."/>
        </authorList>
    </citation>
    <scope>NUCLEOTIDE SEQUENCE [LARGE SCALE GENOMIC DNA]</scope>
    <source>
        <strain evidence="2">G3</strain>
    </source>
</reference>
<feature type="compositionally biased region" description="Basic and acidic residues" evidence="1">
    <location>
        <begin position="218"/>
        <end position="241"/>
    </location>
</feature>
<organism evidence="2 3">
    <name type="scientific">Trichomonas vaginalis (strain ATCC PRA-98 / G3)</name>
    <dbReference type="NCBI Taxonomy" id="412133"/>
    <lineage>
        <taxon>Eukaryota</taxon>
        <taxon>Metamonada</taxon>
        <taxon>Parabasalia</taxon>
        <taxon>Trichomonadida</taxon>
        <taxon>Trichomonadidae</taxon>
        <taxon>Trichomonas</taxon>
    </lineage>
</organism>
<evidence type="ECO:0000313" key="2">
    <source>
        <dbReference type="EMBL" id="EAX87015.1"/>
    </source>
</evidence>
<evidence type="ECO:0000313" key="3">
    <source>
        <dbReference type="Proteomes" id="UP000001542"/>
    </source>
</evidence>
<feature type="region of interest" description="Disordered" evidence="1">
    <location>
        <begin position="135"/>
        <end position="254"/>
    </location>
</feature>
<reference evidence="2" key="1">
    <citation type="submission" date="2006-10" db="EMBL/GenBank/DDBJ databases">
        <authorList>
            <person name="Amadeo P."/>
            <person name="Zhao Q."/>
            <person name="Wortman J."/>
            <person name="Fraser-Liggett C."/>
            <person name="Carlton J."/>
        </authorList>
    </citation>
    <scope>NUCLEOTIDE SEQUENCE</scope>
    <source>
        <strain evidence="2">G3</strain>
    </source>
</reference>
<dbReference type="Proteomes" id="UP000001542">
    <property type="component" value="Unassembled WGS sequence"/>
</dbReference>
<feature type="compositionally biased region" description="Basic and acidic residues" evidence="1">
    <location>
        <begin position="170"/>
        <end position="184"/>
    </location>
</feature>
<dbReference type="AlphaFoldDB" id="A2G759"/>
<keyword evidence="3" id="KW-1185">Reference proteome</keyword>
<dbReference type="InParanoid" id="A2G759"/>
<dbReference type="VEuPathDB" id="TrichDB:TVAGG3_0973610"/>
<gene>
    <name evidence="2" type="ORF">TVAG_231820</name>
</gene>
<dbReference type="SMR" id="A2G759"/>
<proteinExistence type="predicted"/>
<feature type="compositionally biased region" description="Polar residues" evidence="1">
    <location>
        <begin position="135"/>
        <end position="146"/>
    </location>
</feature>
<evidence type="ECO:0000256" key="1">
    <source>
        <dbReference type="SAM" id="MobiDB-lite"/>
    </source>
</evidence>
<protein>
    <submittedName>
        <fullName evidence="2">Uncharacterized protein</fullName>
    </submittedName>
</protein>
<name>A2G759_TRIV3</name>
<dbReference type="EMBL" id="DS114529">
    <property type="protein sequence ID" value="EAX87015.1"/>
    <property type="molecule type" value="Genomic_DNA"/>
</dbReference>
<sequence>MDFRPFIRNYYTNLVFKSYMDSYYEEDAIIMRITPDDEKVGNFTDNKDMVFIDGVTCIEILSAVNTNEVDKTTLVIRGLFSFADHKKYFVQVFKLQKVDKFYKASNDVMTIFTKEEIDSTVHVFKVKARTFKGKSASTSADTSSENLLIDANSPIKEAEDKSPRISNSESSKETPKKSDVKSDQSKSPSPKKGKSNENSVNKSEKPKEALAKTNPTKSPKEKTPSKPKSPETDKNDMKKPNFENWTPTKQAVAI</sequence>
<dbReference type="RefSeq" id="XP_001299945.1">
    <property type="nucleotide sequence ID" value="XM_001299944.1"/>
</dbReference>
<dbReference type="KEGG" id="tva:4744663"/>
<dbReference type="VEuPathDB" id="TrichDB:TVAG_231820"/>
<feature type="compositionally biased region" description="Polar residues" evidence="1">
    <location>
        <begin position="243"/>
        <end position="254"/>
    </location>
</feature>